<feature type="domain" description="Heterokaryon incompatibility" evidence="1">
    <location>
        <begin position="1"/>
        <end position="98"/>
    </location>
</feature>
<organism evidence="2 3">
    <name type="scientific">Fusarium oxysporum f. sp. raphani 54005</name>
    <dbReference type="NCBI Taxonomy" id="1089458"/>
    <lineage>
        <taxon>Eukaryota</taxon>
        <taxon>Fungi</taxon>
        <taxon>Dikarya</taxon>
        <taxon>Ascomycota</taxon>
        <taxon>Pezizomycotina</taxon>
        <taxon>Sordariomycetes</taxon>
        <taxon>Hypocreomycetidae</taxon>
        <taxon>Hypocreales</taxon>
        <taxon>Nectriaceae</taxon>
        <taxon>Fusarium</taxon>
        <taxon>Fusarium oxysporum species complex</taxon>
    </lineage>
</organism>
<accession>X0BGL3</accession>
<evidence type="ECO:0000313" key="3">
    <source>
        <dbReference type="Proteomes" id="UP000030663"/>
    </source>
</evidence>
<keyword evidence="3" id="KW-1185">Reference proteome</keyword>
<dbReference type="Pfam" id="PF06985">
    <property type="entry name" value="HET"/>
    <property type="match status" value="1"/>
</dbReference>
<dbReference type="InterPro" id="IPR010730">
    <property type="entry name" value="HET"/>
</dbReference>
<sequence length="426" mass="49416">MEEVFANARRVVVWLGDDTSNETRRAISTLKWGYPMFKVALSIWPLRHYILPYFNQVKLGFQKALWRVPGDVHDRECHAGLRQLLHHDWYRRIWTIQEVALARRILIVCGKSRITWPTFTRVLTTFDQAFSKPRIPYCVTAEGGYNPHHPVYHRVPFISRIQEIQVLRSWVSPSEKDKRRVNTRRRPPISLVINAILKGLNPHYSATIGLDRVYGMFGVLRGLGIELPAADYEKSLVEVVFQVLCQISRQYRSIQILQFVTGDHSLKGLPSWIPDYSIIPWSPTQFDQEVGTVEFDQKGTVLSVHGRRLDIVSAVSSTISHLDLHSSRIMESFDLSIPMFREKIRDWLKFIDATPTYQGWSQMNKTLHAFRLFIHPQRPQSFPPELELCWVSEGSIRSPAMGPRVCGPEEALPHSKWQDWDFLAYS</sequence>
<dbReference type="PANTHER" id="PTHR24148">
    <property type="entry name" value="ANKYRIN REPEAT DOMAIN-CONTAINING PROTEIN 39 HOMOLOG-RELATED"/>
    <property type="match status" value="1"/>
</dbReference>
<name>X0BGL3_FUSOX</name>
<proteinExistence type="predicted"/>
<dbReference type="EMBL" id="KI979370">
    <property type="protein sequence ID" value="EXK77988.1"/>
    <property type="molecule type" value="Genomic_DNA"/>
</dbReference>
<dbReference type="HOGENOM" id="CLU_644120_0_0_1"/>
<dbReference type="AlphaFoldDB" id="X0BGL3"/>
<dbReference type="Proteomes" id="UP000030663">
    <property type="component" value="Unassembled WGS sequence"/>
</dbReference>
<evidence type="ECO:0000313" key="2">
    <source>
        <dbReference type="EMBL" id="EXK77988.1"/>
    </source>
</evidence>
<dbReference type="PANTHER" id="PTHR24148:SF64">
    <property type="entry name" value="HETEROKARYON INCOMPATIBILITY DOMAIN-CONTAINING PROTEIN"/>
    <property type="match status" value="1"/>
</dbReference>
<gene>
    <name evidence="2" type="ORF">FOQG_17317</name>
</gene>
<evidence type="ECO:0000259" key="1">
    <source>
        <dbReference type="Pfam" id="PF06985"/>
    </source>
</evidence>
<protein>
    <recommendedName>
        <fullName evidence="1">Heterokaryon incompatibility domain-containing protein</fullName>
    </recommendedName>
</protein>
<reference evidence="2 3" key="1">
    <citation type="submission" date="2011-11" db="EMBL/GenBank/DDBJ databases">
        <title>The Genome Sequence of Fusarium oxysporum PHW815.</title>
        <authorList>
            <consortium name="The Broad Institute Genome Sequencing Platform"/>
            <person name="Ma L.-J."/>
            <person name="Gale L.R."/>
            <person name="Schwartz D.C."/>
            <person name="Zhou S."/>
            <person name="Corby-Kistler H."/>
            <person name="Young S.K."/>
            <person name="Zeng Q."/>
            <person name="Gargeya S."/>
            <person name="Fitzgerald M."/>
            <person name="Haas B."/>
            <person name="Abouelleil A."/>
            <person name="Alvarado L."/>
            <person name="Arachchi H.M."/>
            <person name="Berlin A."/>
            <person name="Brown A."/>
            <person name="Chapman S.B."/>
            <person name="Chen Z."/>
            <person name="Dunbar C."/>
            <person name="Freedman E."/>
            <person name="Gearin G."/>
            <person name="Goldberg J."/>
            <person name="Griggs A."/>
            <person name="Gujja S."/>
            <person name="Heiman D."/>
            <person name="Howarth C."/>
            <person name="Larson L."/>
            <person name="Lui A."/>
            <person name="MacDonald P.J.P."/>
            <person name="Montmayeur A."/>
            <person name="Murphy C."/>
            <person name="Neiman D."/>
            <person name="Pearson M."/>
            <person name="Priest M."/>
            <person name="Roberts A."/>
            <person name="Saif S."/>
            <person name="Shea T."/>
            <person name="Shenoy N."/>
            <person name="Sisk P."/>
            <person name="Stolte C."/>
            <person name="Sykes S."/>
            <person name="Wortman J."/>
            <person name="Nusbaum C."/>
            <person name="Birren B."/>
        </authorList>
    </citation>
    <scope>NUCLEOTIDE SEQUENCE [LARGE SCALE GENOMIC DNA]</scope>
    <source>
        <strain evidence="2 3">54005</strain>
    </source>
</reference>
<dbReference type="InterPro" id="IPR052895">
    <property type="entry name" value="HetReg/Transcr_Mod"/>
</dbReference>